<dbReference type="EMBL" id="JGZR01000006">
    <property type="protein sequence ID" value="KFJ03730.1"/>
    <property type="molecule type" value="Genomic_DNA"/>
</dbReference>
<feature type="transmembrane region" description="Helical" evidence="2">
    <location>
        <begin position="192"/>
        <end position="211"/>
    </location>
</feature>
<feature type="transmembrane region" description="Helical" evidence="2">
    <location>
        <begin position="223"/>
        <end position="242"/>
    </location>
</feature>
<organism evidence="3 4">
    <name type="scientific">Bifidobacterium subtile</name>
    <dbReference type="NCBI Taxonomy" id="77635"/>
    <lineage>
        <taxon>Bacteria</taxon>
        <taxon>Bacillati</taxon>
        <taxon>Actinomycetota</taxon>
        <taxon>Actinomycetes</taxon>
        <taxon>Bifidobacteriales</taxon>
        <taxon>Bifidobacteriaceae</taxon>
        <taxon>Bifidobacterium</taxon>
    </lineage>
</organism>
<evidence type="ECO:0000256" key="2">
    <source>
        <dbReference type="SAM" id="Phobius"/>
    </source>
</evidence>
<evidence type="ECO:0008006" key="5">
    <source>
        <dbReference type="Google" id="ProtNLM"/>
    </source>
</evidence>
<dbReference type="AlphaFoldDB" id="A0A087E7H9"/>
<proteinExistence type="predicted"/>
<evidence type="ECO:0000313" key="3">
    <source>
        <dbReference type="EMBL" id="KFJ03730.1"/>
    </source>
</evidence>
<feature type="transmembrane region" description="Helical" evidence="2">
    <location>
        <begin position="296"/>
        <end position="312"/>
    </location>
</feature>
<sequence length="601" mass="65989">MEGESGDHADAERLENSPHLRTASQHPRTASRRPRCYRRYGLMALCVVLGFAAVEANAIKTMDTLKLPVSSFGHIALVAFLAFAAMLLGERVMRWLNAPDGEGASFRLGFAGGWKPWLALTAIILACWAPYVIYLYPGVMWYDTSNQLLQWNNLPNLFTSGQLTDHHPVLDTAVFGMFVDLGNRIGSGDLGIFLYSIVQSAVAAGVFAHSLQFMHGIHASHRMTMASLIFICLFPIFPMYSITMVKDSLFLPLMLAFFMQSISIVRTRGVALKSPLGLAAFLLCALAIALTKKTGLYVVVLTAIVLLFAAGARFRWRIALVALAVAATMMALLPKAVFPAAGIAPGGKQEMLTIPIQQSARVLRDHGASLDPQRRKALECVVPMSSAKRYVTTIADPVKGYVWDPHKDACLSGFMQAWLLEFFDHPGTYVAAFAGLEYDWLALPPLVSANEGGQSELRLLPVYAQGTDHAFFEGHDRIGLSYSGAEHGKNVEDAVNAIENIPGIRLVFSRAIWTTWMAAFICYECLRRRRADGWLRLAAVSPFLISFLLLWVSPTSETIEAMRYAAPQIMMVPLALAVVAAWEHEPAGNQAAGEDGKHDER</sequence>
<evidence type="ECO:0000256" key="1">
    <source>
        <dbReference type="SAM" id="MobiDB-lite"/>
    </source>
</evidence>
<keyword evidence="2" id="KW-0472">Membrane</keyword>
<keyword evidence="2" id="KW-1133">Transmembrane helix</keyword>
<protein>
    <recommendedName>
        <fullName evidence="5">Glycosyltransferase RgtA/B/C/D-like domain-containing protein</fullName>
    </recommendedName>
</protein>
<feature type="transmembrane region" description="Helical" evidence="2">
    <location>
        <begin position="71"/>
        <end position="89"/>
    </location>
</feature>
<feature type="compositionally biased region" description="Basic and acidic residues" evidence="1">
    <location>
        <begin position="1"/>
        <end position="18"/>
    </location>
</feature>
<gene>
    <name evidence="3" type="ORF">BISU_0205</name>
</gene>
<dbReference type="eggNOG" id="ENOG502ZX8T">
    <property type="taxonomic scope" value="Bacteria"/>
</dbReference>
<feature type="region of interest" description="Disordered" evidence="1">
    <location>
        <begin position="1"/>
        <end position="30"/>
    </location>
</feature>
<evidence type="ECO:0000313" key="4">
    <source>
        <dbReference type="Proteomes" id="UP000029055"/>
    </source>
</evidence>
<keyword evidence="2" id="KW-0812">Transmembrane</keyword>
<feature type="transmembrane region" description="Helical" evidence="2">
    <location>
        <begin position="319"/>
        <end position="338"/>
    </location>
</feature>
<feature type="transmembrane region" description="Helical" evidence="2">
    <location>
        <begin position="272"/>
        <end position="290"/>
    </location>
</feature>
<dbReference type="STRING" id="77635.BISU_0205"/>
<reference evidence="3 4" key="1">
    <citation type="submission" date="2014-03" db="EMBL/GenBank/DDBJ databases">
        <title>Genomics of Bifidobacteria.</title>
        <authorList>
            <person name="Ventura M."/>
            <person name="Milani C."/>
            <person name="Lugli G.A."/>
        </authorList>
    </citation>
    <scope>NUCLEOTIDE SEQUENCE [LARGE SCALE GENOMIC DNA]</scope>
    <source>
        <strain evidence="3 4">LMG 11597</strain>
    </source>
</reference>
<feature type="transmembrane region" description="Helical" evidence="2">
    <location>
        <begin position="564"/>
        <end position="582"/>
    </location>
</feature>
<keyword evidence="4" id="KW-1185">Reference proteome</keyword>
<dbReference type="Proteomes" id="UP000029055">
    <property type="component" value="Unassembled WGS sequence"/>
</dbReference>
<name>A0A087E7H9_9BIFI</name>
<dbReference type="Pfam" id="PF19484">
    <property type="entry name" value="DUF6020"/>
    <property type="match status" value="1"/>
</dbReference>
<feature type="transmembrane region" description="Helical" evidence="2">
    <location>
        <begin position="117"/>
        <end position="136"/>
    </location>
</feature>
<accession>A0A087E7H9</accession>
<dbReference type="InterPro" id="IPR046062">
    <property type="entry name" value="DUF6020"/>
</dbReference>
<feature type="transmembrane region" description="Helical" evidence="2">
    <location>
        <begin position="40"/>
        <end position="59"/>
    </location>
</feature>
<feature type="transmembrane region" description="Helical" evidence="2">
    <location>
        <begin position="533"/>
        <end position="552"/>
    </location>
</feature>
<comment type="caution">
    <text evidence="3">The sequence shown here is derived from an EMBL/GenBank/DDBJ whole genome shotgun (WGS) entry which is preliminary data.</text>
</comment>